<dbReference type="PANTHER" id="PTHR30250:SF11">
    <property type="entry name" value="O-ANTIGEN TRANSPORTER-RELATED"/>
    <property type="match status" value="1"/>
</dbReference>
<evidence type="ECO:0000256" key="1">
    <source>
        <dbReference type="ARBA" id="ARBA00004651"/>
    </source>
</evidence>
<feature type="transmembrane region" description="Helical" evidence="6">
    <location>
        <begin position="279"/>
        <end position="297"/>
    </location>
</feature>
<dbReference type="EMBL" id="BSNC01000005">
    <property type="protein sequence ID" value="GLP96765.1"/>
    <property type="molecule type" value="Genomic_DNA"/>
</dbReference>
<feature type="transmembrane region" description="Helical" evidence="6">
    <location>
        <begin position="309"/>
        <end position="330"/>
    </location>
</feature>
<feature type="transmembrane region" description="Helical" evidence="6">
    <location>
        <begin position="130"/>
        <end position="147"/>
    </location>
</feature>
<evidence type="ECO:0000256" key="3">
    <source>
        <dbReference type="ARBA" id="ARBA00022692"/>
    </source>
</evidence>
<feature type="transmembrane region" description="Helical" evidence="6">
    <location>
        <begin position="50"/>
        <end position="68"/>
    </location>
</feature>
<accession>A0AA37RWY4</accession>
<evidence type="ECO:0008006" key="9">
    <source>
        <dbReference type="Google" id="ProtNLM"/>
    </source>
</evidence>
<keyword evidence="2" id="KW-1003">Cell membrane</keyword>
<reference evidence="7" key="2">
    <citation type="submission" date="2023-01" db="EMBL/GenBank/DDBJ databases">
        <title>Draft genome sequence of Paraferrimonas sedimenticola strain NBRC 101628.</title>
        <authorList>
            <person name="Sun Q."/>
            <person name="Mori K."/>
        </authorList>
    </citation>
    <scope>NUCLEOTIDE SEQUENCE</scope>
    <source>
        <strain evidence="7">NBRC 101628</strain>
    </source>
</reference>
<organism evidence="7 8">
    <name type="scientific">Paraferrimonas sedimenticola</name>
    <dbReference type="NCBI Taxonomy" id="375674"/>
    <lineage>
        <taxon>Bacteria</taxon>
        <taxon>Pseudomonadati</taxon>
        <taxon>Pseudomonadota</taxon>
        <taxon>Gammaproteobacteria</taxon>
        <taxon>Alteromonadales</taxon>
        <taxon>Ferrimonadaceae</taxon>
        <taxon>Paraferrimonas</taxon>
    </lineage>
</organism>
<feature type="transmembrane region" description="Helical" evidence="6">
    <location>
        <begin position="163"/>
        <end position="183"/>
    </location>
</feature>
<dbReference type="Proteomes" id="UP001161422">
    <property type="component" value="Unassembled WGS sequence"/>
</dbReference>
<gene>
    <name evidence="7" type="ORF">GCM10007895_20710</name>
</gene>
<feature type="transmembrane region" description="Helical" evidence="6">
    <location>
        <begin position="74"/>
        <end position="96"/>
    </location>
</feature>
<dbReference type="GO" id="GO:0005886">
    <property type="term" value="C:plasma membrane"/>
    <property type="evidence" value="ECO:0007669"/>
    <property type="project" value="UniProtKB-SubCell"/>
</dbReference>
<sequence>MFGKISFGLAISVLGISLSQFGANHIIFNLASKRYPTALRMVKASSSIRLSVYLAFTAICSSLLFYWLGNAMDVLLISVVILSQVFVGLDIYQYLLEGSFNSKKNAKANVISRLLAIFLRYLLIFFSAEVLWFVVPYFVAGSVSYVLKRKYAGIVRVRNNRLYSAYLITNGKYFAIAGVMAFLYTKISEILLGTLLGFEESGIFGVGVTIGFAATFFPLSIGHALLSKGLAENDLSSKFVVSNFLMIVSFLPVIIILGLFGEYLVDQFLGKQYSVLGNYIWLFSLIGLCSVLSVINNRYIGTFSNGSKYLIKKVILAALIAPITSYFLIIRFGLAGAIYSLLLVEFLQLTIFNYPFRSGLLLKQHFRIFRVRKFTV</sequence>
<feature type="transmembrane region" description="Helical" evidence="6">
    <location>
        <begin position="6"/>
        <end position="30"/>
    </location>
</feature>
<evidence type="ECO:0000256" key="6">
    <source>
        <dbReference type="SAM" id="Phobius"/>
    </source>
</evidence>
<evidence type="ECO:0000313" key="7">
    <source>
        <dbReference type="EMBL" id="GLP96765.1"/>
    </source>
</evidence>
<comment type="caution">
    <text evidence="7">The sequence shown here is derived from an EMBL/GenBank/DDBJ whole genome shotgun (WGS) entry which is preliminary data.</text>
</comment>
<feature type="transmembrane region" description="Helical" evidence="6">
    <location>
        <begin position="203"/>
        <end position="227"/>
    </location>
</feature>
<comment type="subcellular location">
    <subcellularLocation>
        <location evidence="1">Cell membrane</location>
        <topology evidence="1">Multi-pass membrane protein</topology>
    </subcellularLocation>
</comment>
<keyword evidence="3 6" id="KW-0812">Transmembrane</keyword>
<evidence type="ECO:0000256" key="5">
    <source>
        <dbReference type="ARBA" id="ARBA00023136"/>
    </source>
</evidence>
<dbReference type="AlphaFoldDB" id="A0AA37RWY4"/>
<dbReference type="PANTHER" id="PTHR30250">
    <property type="entry name" value="PST FAMILY PREDICTED COLANIC ACID TRANSPORTER"/>
    <property type="match status" value="1"/>
</dbReference>
<reference evidence="7" key="1">
    <citation type="journal article" date="2014" name="Int. J. Syst. Evol. Microbiol.">
        <title>Complete genome sequence of Corynebacterium casei LMG S-19264T (=DSM 44701T), isolated from a smear-ripened cheese.</title>
        <authorList>
            <consortium name="US DOE Joint Genome Institute (JGI-PGF)"/>
            <person name="Walter F."/>
            <person name="Albersmeier A."/>
            <person name="Kalinowski J."/>
            <person name="Ruckert C."/>
        </authorList>
    </citation>
    <scope>NUCLEOTIDE SEQUENCE</scope>
    <source>
        <strain evidence="7">NBRC 101628</strain>
    </source>
</reference>
<proteinExistence type="predicted"/>
<keyword evidence="4 6" id="KW-1133">Transmembrane helix</keyword>
<keyword evidence="5 6" id="KW-0472">Membrane</keyword>
<evidence type="ECO:0000313" key="8">
    <source>
        <dbReference type="Proteomes" id="UP001161422"/>
    </source>
</evidence>
<keyword evidence="8" id="KW-1185">Reference proteome</keyword>
<evidence type="ECO:0000256" key="4">
    <source>
        <dbReference type="ARBA" id="ARBA00022989"/>
    </source>
</evidence>
<protein>
    <recommendedName>
        <fullName evidence="9">Membrane protein involved in the export of O-antigen and teichoic acid</fullName>
    </recommendedName>
</protein>
<feature type="transmembrane region" description="Helical" evidence="6">
    <location>
        <begin position="336"/>
        <end position="356"/>
    </location>
</feature>
<dbReference type="InterPro" id="IPR050833">
    <property type="entry name" value="Poly_Biosynth_Transport"/>
</dbReference>
<evidence type="ECO:0000256" key="2">
    <source>
        <dbReference type="ARBA" id="ARBA00022475"/>
    </source>
</evidence>
<name>A0AA37RWY4_9GAMM</name>
<feature type="transmembrane region" description="Helical" evidence="6">
    <location>
        <begin position="239"/>
        <end position="259"/>
    </location>
</feature>